<evidence type="ECO:0000313" key="6">
    <source>
        <dbReference type="EMBL" id="KAF9944987.1"/>
    </source>
</evidence>
<keyword evidence="2" id="KW-0963">Cytoplasm</keyword>
<comment type="caution">
    <text evidence="6">The sequence shown here is derived from an EMBL/GenBank/DDBJ whole genome shotgun (WGS) entry which is preliminary data.</text>
</comment>
<feature type="region of interest" description="Disordered" evidence="4">
    <location>
        <begin position="72"/>
        <end position="109"/>
    </location>
</feature>
<organism evidence="6 7">
    <name type="scientific">Mortierella alpina</name>
    <name type="common">Oleaginous fungus</name>
    <name type="synonym">Mortierella renispora</name>
    <dbReference type="NCBI Taxonomy" id="64518"/>
    <lineage>
        <taxon>Eukaryota</taxon>
        <taxon>Fungi</taxon>
        <taxon>Fungi incertae sedis</taxon>
        <taxon>Mucoromycota</taxon>
        <taxon>Mortierellomycotina</taxon>
        <taxon>Mortierellomycetes</taxon>
        <taxon>Mortierellales</taxon>
        <taxon>Mortierellaceae</taxon>
        <taxon>Mortierella</taxon>
    </lineage>
</organism>
<dbReference type="GO" id="GO:0008017">
    <property type="term" value="F:microtubule binding"/>
    <property type="evidence" value="ECO:0007669"/>
    <property type="project" value="InterPro"/>
</dbReference>
<dbReference type="SUPFAM" id="SSF143575">
    <property type="entry name" value="GAS2 domain-like"/>
    <property type="match status" value="1"/>
</dbReference>
<sequence>RYVFGDVEPKVCYCRILRSRKVMVRVGGGWSELSKFMEDHASLEQRKAKSRLLSASNSSVSVASHYGGSATVLSGSESRAQHPRNLSSDSLSDNSQLSGSVDDEENAVPRIRKKKEMVYHIRPSGDDLSLKTIKFVKNGAGEALVAL</sequence>
<feature type="non-terminal residue" evidence="6">
    <location>
        <position position="1"/>
    </location>
</feature>
<comment type="subcellular location">
    <subcellularLocation>
        <location evidence="1">Cytoplasm</location>
        <location evidence="1">Cytoskeleton</location>
    </subcellularLocation>
</comment>
<evidence type="ECO:0000313" key="7">
    <source>
        <dbReference type="Proteomes" id="UP000738359"/>
    </source>
</evidence>
<keyword evidence="7" id="KW-1185">Reference proteome</keyword>
<dbReference type="Gene3D" id="3.30.920.20">
    <property type="entry name" value="Gas2-like domain"/>
    <property type="match status" value="1"/>
</dbReference>
<dbReference type="InterPro" id="IPR003108">
    <property type="entry name" value="GAR_dom"/>
</dbReference>
<name>A0A9P6IR70_MORAP</name>
<evidence type="ECO:0000256" key="1">
    <source>
        <dbReference type="ARBA" id="ARBA00004245"/>
    </source>
</evidence>
<gene>
    <name evidence="6" type="ORF">BGZ70_004158</name>
</gene>
<evidence type="ECO:0000256" key="4">
    <source>
        <dbReference type="SAM" id="MobiDB-lite"/>
    </source>
</evidence>
<dbReference type="AlphaFoldDB" id="A0A9P6IR70"/>
<feature type="compositionally biased region" description="Low complexity" evidence="4">
    <location>
        <begin position="85"/>
        <end position="100"/>
    </location>
</feature>
<dbReference type="GO" id="GO:0005856">
    <property type="term" value="C:cytoskeleton"/>
    <property type="evidence" value="ECO:0007669"/>
    <property type="project" value="UniProtKB-SubCell"/>
</dbReference>
<accession>A0A9P6IR70</accession>
<proteinExistence type="predicted"/>
<feature type="domain" description="GAR" evidence="5">
    <location>
        <begin position="1"/>
        <end position="44"/>
    </location>
</feature>
<dbReference type="PROSITE" id="PS51460">
    <property type="entry name" value="GAR"/>
    <property type="match status" value="1"/>
</dbReference>
<evidence type="ECO:0000259" key="5">
    <source>
        <dbReference type="PROSITE" id="PS51460"/>
    </source>
</evidence>
<evidence type="ECO:0000256" key="2">
    <source>
        <dbReference type="ARBA" id="ARBA00022490"/>
    </source>
</evidence>
<protein>
    <recommendedName>
        <fullName evidence="5">GAR domain-containing protein</fullName>
    </recommendedName>
</protein>
<dbReference type="InterPro" id="IPR036534">
    <property type="entry name" value="GAR_dom_sf"/>
</dbReference>
<dbReference type="Pfam" id="PF02187">
    <property type="entry name" value="GAS2"/>
    <property type="match status" value="1"/>
</dbReference>
<keyword evidence="3" id="KW-0206">Cytoskeleton</keyword>
<reference evidence="6" key="1">
    <citation type="journal article" date="2020" name="Fungal Divers.">
        <title>Resolving the Mortierellaceae phylogeny through synthesis of multi-gene phylogenetics and phylogenomics.</title>
        <authorList>
            <person name="Vandepol N."/>
            <person name="Liber J."/>
            <person name="Desiro A."/>
            <person name="Na H."/>
            <person name="Kennedy M."/>
            <person name="Barry K."/>
            <person name="Grigoriev I.V."/>
            <person name="Miller A.N."/>
            <person name="O'Donnell K."/>
            <person name="Stajich J.E."/>
            <person name="Bonito G."/>
        </authorList>
    </citation>
    <scope>NUCLEOTIDE SEQUENCE</scope>
    <source>
        <strain evidence="6">CK1249</strain>
    </source>
</reference>
<dbReference type="Proteomes" id="UP000738359">
    <property type="component" value="Unassembled WGS sequence"/>
</dbReference>
<dbReference type="OrthoDB" id="10017054at2759"/>
<dbReference type="EMBL" id="JAAAHY010002232">
    <property type="protein sequence ID" value="KAF9944987.1"/>
    <property type="molecule type" value="Genomic_DNA"/>
</dbReference>
<evidence type="ECO:0000256" key="3">
    <source>
        <dbReference type="ARBA" id="ARBA00023212"/>
    </source>
</evidence>